<comment type="subcellular location">
    <subcellularLocation>
        <location evidence="1 7">Cell membrane</location>
        <topology evidence="1 7">Multi-pass membrane protein</topology>
    </subcellularLocation>
</comment>
<evidence type="ECO:0000256" key="1">
    <source>
        <dbReference type="ARBA" id="ARBA00004651"/>
    </source>
</evidence>
<keyword evidence="6 7" id="KW-0472">Membrane</keyword>
<evidence type="ECO:0000256" key="4">
    <source>
        <dbReference type="ARBA" id="ARBA00022692"/>
    </source>
</evidence>
<dbReference type="GO" id="GO:0055085">
    <property type="term" value="P:transmembrane transport"/>
    <property type="evidence" value="ECO:0007669"/>
    <property type="project" value="InterPro"/>
</dbReference>
<feature type="transmembrane region" description="Helical" evidence="7">
    <location>
        <begin position="25"/>
        <end position="49"/>
    </location>
</feature>
<dbReference type="InterPro" id="IPR000515">
    <property type="entry name" value="MetI-like"/>
</dbReference>
<gene>
    <name evidence="9" type="ORF">ENT37_03710</name>
</gene>
<comment type="caution">
    <text evidence="9">The sequence shown here is derived from an EMBL/GenBank/DDBJ whole genome shotgun (WGS) entry which is preliminary data.</text>
</comment>
<dbReference type="AlphaFoldDB" id="A0A7C4KIE0"/>
<feature type="transmembrane region" description="Helical" evidence="7">
    <location>
        <begin position="88"/>
        <end position="114"/>
    </location>
</feature>
<feature type="transmembrane region" description="Helical" evidence="7">
    <location>
        <begin position="264"/>
        <end position="281"/>
    </location>
</feature>
<dbReference type="PANTHER" id="PTHR43744">
    <property type="entry name" value="ABC TRANSPORTER PERMEASE PROTEIN MG189-RELATED-RELATED"/>
    <property type="match status" value="1"/>
</dbReference>
<reference evidence="9" key="1">
    <citation type="journal article" date="2020" name="mSystems">
        <title>Genome- and Community-Level Interaction Insights into Carbon Utilization and Element Cycling Functions of Hydrothermarchaeota in Hydrothermal Sediment.</title>
        <authorList>
            <person name="Zhou Z."/>
            <person name="Liu Y."/>
            <person name="Xu W."/>
            <person name="Pan J."/>
            <person name="Luo Z.H."/>
            <person name="Li M."/>
        </authorList>
    </citation>
    <scope>NUCLEOTIDE SEQUENCE [LARGE SCALE GENOMIC DNA]</scope>
    <source>
        <strain evidence="9">SpSt-573</strain>
    </source>
</reference>
<feature type="transmembrane region" description="Helical" evidence="7">
    <location>
        <begin position="153"/>
        <end position="174"/>
    </location>
</feature>
<feature type="domain" description="ABC transmembrane type-1" evidence="8">
    <location>
        <begin position="89"/>
        <end position="281"/>
    </location>
</feature>
<sequence>MNNTTIVRTSLHKGLRMGRRAQTRIANLLTYFLLGVGMLFTLIPFAWLLSSAFKTQEKIMAFPPQFIPSPITLENFKYIFEKTHFEVFFYNSFTVTAVSLTSQLFFSSLAAYGFARLRFAGRNQLFMILLGTMMIPFQAYMIPRFMIMRVLGVLDTLAAVFLPYLFGGAFYIFLLRQYYLSLPRELDEAAIMDGCNFFQVFWHILLPLTKPALYTIAVLEFLASWNSFLEPLIYLNTQSKFTVALGLSLFRYSFGSRIEWGPLMAATLLVALPCLIVCFAAQKELIGGIATTGIKG</sequence>
<dbReference type="PROSITE" id="PS50928">
    <property type="entry name" value="ABC_TM1"/>
    <property type="match status" value="1"/>
</dbReference>
<keyword evidence="3" id="KW-1003">Cell membrane</keyword>
<organism evidence="9">
    <name type="scientific">Anaerolinea thermolimosa</name>
    <dbReference type="NCBI Taxonomy" id="229919"/>
    <lineage>
        <taxon>Bacteria</taxon>
        <taxon>Bacillati</taxon>
        <taxon>Chloroflexota</taxon>
        <taxon>Anaerolineae</taxon>
        <taxon>Anaerolineales</taxon>
        <taxon>Anaerolineaceae</taxon>
        <taxon>Anaerolinea</taxon>
    </lineage>
</organism>
<dbReference type="CDD" id="cd06261">
    <property type="entry name" value="TM_PBP2"/>
    <property type="match status" value="1"/>
</dbReference>
<evidence type="ECO:0000313" key="9">
    <source>
        <dbReference type="EMBL" id="HGS20959.1"/>
    </source>
</evidence>
<accession>A0A7C4KIE0</accession>
<dbReference type="EMBL" id="DSYK01000190">
    <property type="protein sequence ID" value="HGS20959.1"/>
    <property type="molecule type" value="Genomic_DNA"/>
</dbReference>
<dbReference type="Gene3D" id="1.10.3720.10">
    <property type="entry name" value="MetI-like"/>
    <property type="match status" value="1"/>
</dbReference>
<feature type="transmembrane region" description="Helical" evidence="7">
    <location>
        <begin position="211"/>
        <end position="229"/>
    </location>
</feature>
<dbReference type="SUPFAM" id="SSF161098">
    <property type="entry name" value="MetI-like"/>
    <property type="match status" value="1"/>
</dbReference>
<evidence type="ECO:0000256" key="7">
    <source>
        <dbReference type="RuleBase" id="RU363032"/>
    </source>
</evidence>
<comment type="similarity">
    <text evidence="7">Belongs to the binding-protein-dependent transport system permease family.</text>
</comment>
<dbReference type="GO" id="GO:0005886">
    <property type="term" value="C:plasma membrane"/>
    <property type="evidence" value="ECO:0007669"/>
    <property type="project" value="UniProtKB-SubCell"/>
</dbReference>
<keyword evidence="2 7" id="KW-0813">Transport</keyword>
<proteinExistence type="inferred from homology"/>
<evidence type="ECO:0000256" key="5">
    <source>
        <dbReference type="ARBA" id="ARBA00022989"/>
    </source>
</evidence>
<dbReference type="Pfam" id="PF00528">
    <property type="entry name" value="BPD_transp_1"/>
    <property type="match status" value="1"/>
</dbReference>
<dbReference type="PANTHER" id="PTHR43744:SF12">
    <property type="entry name" value="ABC TRANSPORTER PERMEASE PROTEIN MG189-RELATED"/>
    <property type="match status" value="1"/>
</dbReference>
<evidence type="ECO:0000256" key="3">
    <source>
        <dbReference type="ARBA" id="ARBA00022475"/>
    </source>
</evidence>
<feature type="transmembrane region" description="Helical" evidence="7">
    <location>
        <begin position="126"/>
        <end position="147"/>
    </location>
</feature>
<dbReference type="InterPro" id="IPR035906">
    <property type="entry name" value="MetI-like_sf"/>
</dbReference>
<evidence type="ECO:0000256" key="6">
    <source>
        <dbReference type="ARBA" id="ARBA00023136"/>
    </source>
</evidence>
<keyword evidence="4 7" id="KW-0812">Transmembrane</keyword>
<name>A0A7C4KIE0_9CHLR</name>
<protein>
    <submittedName>
        <fullName evidence="9">Carbohydrate ABC transporter permease</fullName>
    </submittedName>
</protein>
<evidence type="ECO:0000259" key="8">
    <source>
        <dbReference type="PROSITE" id="PS50928"/>
    </source>
</evidence>
<keyword evidence="5 7" id="KW-1133">Transmembrane helix</keyword>
<evidence type="ECO:0000256" key="2">
    <source>
        <dbReference type="ARBA" id="ARBA00022448"/>
    </source>
</evidence>